<evidence type="ECO:0000313" key="6">
    <source>
        <dbReference type="EMBL" id="CAB5042905.1"/>
    </source>
</evidence>
<dbReference type="PANTHER" id="PTHR43364">
    <property type="entry name" value="NADH-SPECIFIC METHYLGLYOXAL REDUCTASE-RELATED"/>
    <property type="match status" value="1"/>
</dbReference>
<dbReference type="AlphaFoldDB" id="A0A6J7FYG4"/>
<sequence>MATRTLGTTGMHVSQLALGTMMFGKWGEPDHDVSISIIHRALDAGITLVDTADMYSFGESEIIVGKALVGRRDDVILATKFHNPMGRTDPLKRGNSRRWIIKEVEDSLRRLQTDWIDLYQVHRPEPGTDFEETLSALSDLVTQGKIRYIGTSTFPATQIVEGQWLAEKKNLKRVVAEQPPYSIFVRGIETDVLPTAQKYGMGTLTWSPLAGGWLSGRYRIEGSTASGSATTIRSASPGFDPDLPGNQAKLIAADALAVLADEIGITLPQLALAFVLEHPGVTSVITGPRTMEQLETQLGADEIKLTSDVLDRIDQIVAPGTNLEGTDGGWALPWMTPQARRRG</sequence>
<dbReference type="InterPro" id="IPR050523">
    <property type="entry name" value="AKR_Detox_Biosynth"/>
</dbReference>
<dbReference type="PANTHER" id="PTHR43364:SF4">
    <property type="entry name" value="NAD(P)-LINKED OXIDOREDUCTASE SUPERFAMILY PROTEIN"/>
    <property type="match status" value="1"/>
</dbReference>
<keyword evidence="2" id="KW-0521">NADP</keyword>
<reference evidence="5" key="1">
    <citation type="submission" date="2020-05" db="EMBL/GenBank/DDBJ databases">
        <authorList>
            <person name="Chiriac C."/>
            <person name="Salcher M."/>
            <person name="Ghai R."/>
            <person name="Kavagutti S V."/>
        </authorList>
    </citation>
    <scope>NUCLEOTIDE SEQUENCE</scope>
</reference>
<evidence type="ECO:0000313" key="5">
    <source>
        <dbReference type="EMBL" id="CAB4901002.1"/>
    </source>
</evidence>
<dbReference type="EMBL" id="CAFBPZ010000164">
    <property type="protein sequence ID" value="CAB5042905.1"/>
    <property type="molecule type" value="Genomic_DNA"/>
</dbReference>
<dbReference type="Pfam" id="PF00248">
    <property type="entry name" value="Aldo_ket_red"/>
    <property type="match status" value="1"/>
</dbReference>
<feature type="domain" description="NADP-dependent oxidoreductase" evidence="4">
    <location>
        <begin position="16"/>
        <end position="317"/>
    </location>
</feature>
<gene>
    <name evidence="5" type="ORF">UFOPK3495_00956</name>
    <name evidence="6" type="ORF">UFOPK4237_01646</name>
</gene>
<protein>
    <submittedName>
        <fullName evidence="5">Unannotated protein</fullName>
    </submittedName>
</protein>
<organism evidence="5">
    <name type="scientific">freshwater metagenome</name>
    <dbReference type="NCBI Taxonomy" id="449393"/>
    <lineage>
        <taxon>unclassified sequences</taxon>
        <taxon>metagenomes</taxon>
        <taxon>ecological metagenomes</taxon>
    </lineage>
</organism>
<evidence type="ECO:0000256" key="2">
    <source>
        <dbReference type="ARBA" id="ARBA00022857"/>
    </source>
</evidence>
<dbReference type="FunFam" id="3.20.20.100:FF:000004">
    <property type="entry name" value="Oxidoreductase, aldo/keto reductase"/>
    <property type="match status" value="1"/>
</dbReference>
<dbReference type="GO" id="GO:0005829">
    <property type="term" value="C:cytosol"/>
    <property type="evidence" value="ECO:0007669"/>
    <property type="project" value="TreeGrafter"/>
</dbReference>
<dbReference type="SUPFAM" id="SSF51430">
    <property type="entry name" value="NAD(P)-linked oxidoreductase"/>
    <property type="match status" value="1"/>
</dbReference>
<dbReference type="EMBL" id="CAFBMC010000047">
    <property type="protein sequence ID" value="CAB4901002.1"/>
    <property type="molecule type" value="Genomic_DNA"/>
</dbReference>
<dbReference type="GO" id="GO:0016491">
    <property type="term" value="F:oxidoreductase activity"/>
    <property type="evidence" value="ECO:0007669"/>
    <property type="project" value="UniProtKB-KW"/>
</dbReference>
<accession>A0A6J7FYG4</accession>
<evidence type="ECO:0000259" key="4">
    <source>
        <dbReference type="Pfam" id="PF00248"/>
    </source>
</evidence>
<proteinExistence type="inferred from homology"/>
<evidence type="ECO:0000256" key="3">
    <source>
        <dbReference type="ARBA" id="ARBA00023002"/>
    </source>
</evidence>
<dbReference type="InterPro" id="IPR023210">
    <property type="entry name" value="NADP_OxRdtase_dom"/>
</dbReference>
<keyword evidence="3" id="KW-0560">Oxidoreductase</keyword>
<dbReference type="InterPro" id="IPR036812">
    <property type="entry name" value="NAD(P)_OxRdtase_dom_sf"/>
</dbReference>
<comment type="similarity">
    <text evidence="1">Belongs to the shaker potassium channel beta subunit family.</text>
</comment>
<evidence type="ECO:0000256" key="1">
    <source>
        <dbReference type="ARBA" id="ARBA00006515"/>
    </source>
</evidence>
<name>A0A6J7FYG4_9ZZZZ</name>
<dbReference type="InterPro" id="IPR005399">
    <property type="entry name" value="K_chnl_volt-dep_bsu_KCNAB-rel"/>
</dbReference>
<dbReference type="Gene3D" id="3.20.20.100">
    <property type="entry name" value="NADP-dependent oxidoreductase domain"/>
    <property type="match status" value="1"/>
</dbReference>
<dbReference type="PRINTS" id="PR01577">
    <property type="entry name" value="KCNABCHANNEL"/>
</dbReference>